<keyword evidence="1" id="KW-1133">Transmembrane helix</keyword>
<feature type="transmembrane region" description="Helical" evidence="1">
    <location>
        <begin position="105"/>
        <end position="125"/>
    </location>
</feature>
<keyword evidence="3" id="KW-1185">Reference proteome</keyword>
<dbReference type="Proteomes" id="UP000321304">
    <property type="component" value="Unassembled WGS sequence"/>
</dbReference>
<feature type="transmembrane region" description="Helical" evidence="1">
    <location>
        <begin position="73"/>
        <end position="93"/>
    </location>
</feature>
<proteinExistence type="predicted"/>
<feature type="transmembrane region" description="Helical" evidence="1">
    <location>
        <begin position="47"/>
        <end position="67"/>
    </location>
</feature>
<reference evidence="2 3" key="1">
    <citation type="submission" date="2019-06" db="EMBL/GenBank/DDBJ databases">
        <title>Genomic Encyclopedia of Type Strains, Phase IV (KMG-V): Genome sequencing to study the core and pangenomes of soil and plant-associated prokaryotes.</title>
        <authorList>
            <person name="Whitman W."/>
        </authorList>
    </citation>
    <scope>NUCLEOTIDE SEQUENCE [LARGE SCALE GENOMIC DNA]</scope>
    <source>
        <strain evidence="2 3">BR 10355</strain>
    </source>
</reference>
<gene>
    <name evidence="2" type="ORF">FBZ93_105303</name>
</gene>
<evidence type="ECO:0000256" key="1">
    <source>
        <dbReference type="SAM" id="Phobius"/>
    </source>
</evidence>
<dbReference type="OrthoDB" id="8228078at2"/>
<protein>
    <submittedName>
        <fullName evidence="2">Putative membrane protein DUF2306</fullName>
    </submittedName>
</protein>
<evidence type="ECO:0000313" key="3">
    <source>
        <dbReference type="Proteomes" id="UP000321304"/>
    </source>
</evidence>
<feature type="transmembrane region" description="Helical" evidence="1">
    <location>
        <begin position="137"/>
        <end position="156"/>
    </location>
</feature>
<sequence>MIPQATLAGFVHSAAGAVHAAVALLCIGVGLIQFLRPKRGAGHRARGYFYVYAMLVADGTAMLVFRFTGAFNLFHLGAIMNFACIVAAVVPLLRSPRPMNWRLQHYTFISWSYVSLISAAATEIAVRLLPLTTRGQVGLVALGLSIATMTIAYVLIGKYRPPAEAPLLSANLAEQSGVPS</sequence>
<dbReference type="EMBL" id="VITY01000005">
    <property type="protein sequence ID" value="TWC00506.1"/>
    <property type="molecule type" value="Genomic_DNA"/>
</dbReference>
<dbReference type="RefSeq" id="WP_146986846.1">
    <property type="nucleotide sequence ID" value="NZ_VITY01000005.1"/>
</dbReference>
<evidence type="ECO:0000313" key="2">
    <source>
        <dbReference type="EMBL" id="TWC00506.1"/>
    </source>
</evidence>
<dbReference type="InterPro" id="IPR018750">
    <property type="entry name" value="DUF2306_membrane"/>
</dbReference>
<feature type="transmembrane region" description="Helical" evidence="1">
    <location>
        <begin position="12"/>
        <end position="35"/>
    </location>
</feature>
<name>A0A560LYM9_9BRAD</name>
<keyword evidence="1" id="KW-0472">Membrane</keyword>
<accession>A0A560LYM9</accession>
<dbReference type="Pfam" id="PF10067">
    <property type="entry name" value="DUF2306"/>
    <property type="match status" value="1"/>
</dbReference>
<organism evidence="2 3">
    <name type="scientific">Bradyrhizobium macuxiense</name>
    <dbReference type="NCBI Taxonomy" id="1755647"/>
    <lineage>
        <taxon>Bacteria</taxon>
        <taxon>Pseudomonadati</taxon>
        <taxon>Pseudomonadota</taxon>
        <taxon>Alphaproteobacteria</taxon>
        <taxon>Hyphomicrobiales</taxon>
        <taxon>Nitrobacteraceae</taxon>
        <taxon>Bradyrhizobium</taxon>
    </lineage>
</organism>
<dbReference type="AlphaFoldDB" id="A0A560LYM9"/>
<keyword evidence="1" id="KW-0812">Transmembrane</keyword>
<comment type="caution">
    <text evidence="2">The sequence shown here is derived from an EMBL/GenBank/DDBJ whole genome shotgun (WGS) entry which is preliminary data.</text>
</comment>